<feature type="chain" id="PRO_5014218790" evidence="2">
    <location>
        <begin position="26"/>
        <end position="408"/>
    </location>
</feature>
<evidence type="ECO:0000313" key="4">
    <source>
        <dbReference type="EMBL" id="JAT77189.1"/>
    </source>
</evidence>
<proteinExistence type="predicted"/>
<dbReference type="InterPro" id="IPR021255">
    <property type="entry name" value="DUF2807"/>
</dbReference>
<keyword evidence="6" id="KW-1185">Reference proteome</keyword>
<dbReference type="EMBL" id="GDKF01001433">
    <property type="protein sequence ID" value="JAT77189.1"/>
    <property type="molecule type" value="Transcribed_RNA"/>
</dbReference>
<keyword evidence="5" id="KW-0240">DNA-directed RNA polymerase</keyword>
<feature type="compositionally biased region" description="Pro residues" evidence="1">
    <location>
        <begin position="304"/>
        <end position="326"/>
    </location>
</feature>
<dbReference type="GeneID" id="23612661"/>
<feature type="signal peptide" evidence="2">
    <location>
        <begin position="1"/>
        <end position="25"/>
    </location>
</feature>
<name>A0A087SMZ3_AUXPR</name>
<dbReference type="RefSeq" id="XP_011400064.1">
    <property type="nucleotide sequence ID" value="XM_011401762.1"/>
</dbReference>
<sequence>MTYRLRISLLLAWAIAQACLSPASAAWQGLPAFGAVQLCVPYNVQVRPGTTYALSVEGDQSVASAITTGVTGNVLAVGSNGFTSSQPIQVVITLPRDKLVGVYQNGLQAAAYVAPGFNGGALSVVSGFGAGEIFVSGASYNSVNVENSGTGVVSLSGSFDAVNLQATGITNTYIGGVGSSVNVGLSGISNVYLAPTSSSVKITGRASGISSVQYSQGACSVQSDFPLRSTCVQSSGLSIQVPSEPQWTSGLTARGTFNCVGSSGSTSSSTASSPVPTPVPTPQASPSQTSASAAATAVSSPAPTQSPSPSPASPSPSPVSPSPSPKSPSGASWAPAPEPEAEAGSYNFATPTPGGFQSQSGSTGPQGNNANAVAQGTNSASASSTAGPGGVSTQTSNDGTSNQLSTAG</sequence>
<evidence type="ECO:0000259" key="3">
    <source>
        <dbReference type="Pfam" id="PF10988"/>
    </source>
</evidence>
<dbReference type="STRING" id="3075.A0A087SMZ3"/>
<keyword evidence="5" id="KW-0804">Transcription</keyword>
<feature type="compositionally biased region" description="Low complexity" evidence="1">
    <location>
        <begin position="284"/>
        <end position="303"/>
    </location>
</feature>
<dbReference type="GO" id="GO:0000428">
    <property type="term" value="C:DNA-directed RNA polymerase complex"/>
    <property type="evidence" value="ECO:0007669"/>
    <property type="project" value="UniProtKB-KW"/>
</dbReference>
<dbReference type="OrthoDB" id="513588at2759"/>
<dbReference type="Pfam" id="PF10988">
    <property type="entry name" value="DUF2807"/>
    <property type="match status" value="1"/>
</dbReference>
<dbReference type="KEGG" id="apro:F751_1270"/>
<feature type="region of interest" description="Disordered" evidence="1">
    <location>
        <begin position="261"/>
        <end position="408"/>
    </location>
</feature>
<dbReference type="Gene3D" id="2.160.20.120">
    <property type="match status" value="1"/>
</dbReference>
<dbReference type="Proteomes" id="UP000028924">
    <property type="component" value="Unassembled WGS sequence"/>
</dbReference>
<dbReference type="AlphaFoldDB" id="A0A087SMZ3"/>
<feature type="compositionally biased region" description="Low complexity" evidence="1">
    <location>
        <begin position="374"/>
        <end position="386"/>
    </location>
</feature>
<reference evidence="5 6" key="1">
    <citation type="journal article" date="2014" name="BMC Genomics">
        <title>Oil accumulation mechanisms of the oleaginous microalga Chlorella protothecoides revealed through its genome, transcriptomes, and proteomes.</title>
        <authorList>
            <person name="Gao C."/>
            <person name="Wang Y."/>
            <person name="Shen Y."/>
            <person name="Yan D."/>
            <person name="He X."/>
            <person name="Dai J."/>
            <person name="Wu Q."/>
        </authorList>
    </citation>
    <scope>NUCLEOTIDE SEQUENCE [LARGE SCALE GENOMIC DNA]</scope>
    <source>
        <strain evidence="5 6">0710</strain>
    </source>
</reference>
<evidence type="ECO:0000313" key="5">
    <source>
        <dbReference type="EMBL" id="KFM27097.1"/>
    </source>
</evidence>
<feature type="compositionally biased region" description="Polar residues" evidence="1">
    <location>
        <begin position="347"/>
        <end position="372"/>
    </location>
</feature>
<dbReference type="PROSITE" id="PS51257">
    <property type="entry name" value="PROKAR_LIPOPROTEIN"/>
    <property type="match status" value="1"/>
</dbReference>
<protein>
    <submittedName>
        <fullName evidence="5">DNA-directed RNA polymerase II subunit RPB1</fullName>
    </submittedName>
</protein>
<evidence type="ECO:0000256" key="1">
    <source>
        <dbReference type="SAM" id="MobiDB-lite"/>
    </source>
</evidence>
<organism evidence="5 6">
    <name type="scientific">Auxenochlorella protothecoides</name>
    <name type="common">Green microalga</name>
    <name type="synonym">Chlorella protothecoides</name>
    <dbReference type="NCBI Taxonomy" id="3075"/>
    <lineage>
        <taxon>Eukaryota</taxon>
        <taxon>Viridiplantae</taxon>
        <taxon>Chlorophyta</taxon>
        <taxon>core chlorophytes</taxon>
        <taxon>Trebouxiophyceae</taxon>
        <taxon>Chlorellales</taxon>
        <taxon>Chlorellaceae</taxon>
        <taxon>Auxenochlorella</taxon>
    </lineage>
</organism>
<evidence type="ECO:0000256" key="2">
    <source>
        <dbReference type="SAM" id="SignalP"/>
    </source>
</evidence>
<feature type="compositionally biased region" description="Low complexity" evidence="1">
    <location>
        <begin position="262"/>
        <end position="274"/>
    </location>
</feature>
<accession>A0A087SMZ3</accession>
<evidence type="ECO:0000313" key="6">
    <source>
        <dbReference type="Proteomes" id="UP000028924"/>
    </source>
</evidence>
<gene>
    <name evidence="5" type="ORF">F751_1270</name>
    <name evidence="4" type="ORF">g.6807</name>
</gene>
<feature type="compositionally biased region" description="Polar residues" evidence="1">
    <location>
        <begin position="394"/>
        <end position="408"/>
    </location>
</feature>
<dbReference type="EMBL" id="KL662143">
    <property type="protein sequence ID" value="KFM27097.1"/>
    <property type="molecule type" value="Genomic_DNA"/>
</dbReference>
<keyword evidence="2" id="KW-0732">Signal</keyword>
<reference evidence="4" key="2">
    <citation type="submission" date="2015-08" db="EMBL/GenBank/DDBJ databases">
        <authorList>
            <person name="Babu N.S."/>
            <person name="Beckwith C.J."/>
            <person name="Beseler K.G."/>
            <person name="Brison A."/>
            <person name="Carone J.V."/>
            <person name="Caskin T.P."/>
            <person name="Diamond M."/>
            <person name="Durham M.E."/>
            <person name="Foxe J.M."/>
            <person name="Go M."/>
            <person name="Henderson B.A."/>
            <person name="Jones I.B."/>
            <person name="McGettigan J.A."/>
            <person name="Micheletti S.J."/>
            <person name="Nasrallah M.E."/>
            <person name="Ortiz D."/>
            <person name="Piller C.R."/>
            <person name="Privatt S.R."/>
            <person name="Schneider S.L."/>
            <person name="Sharp S."/>
            <person name="Smith T.C."/>
            <person name="Stanton J.D."/>
            <person name="Ullery H.E."/>
            <person name="Wilson R.J."/>
            <person name="Serrano M.G."/>
            <person name="Buck G."/>
            <person name="Lee V."/>
            <person name="Wang Y."/>
            <person name="Carvalho R."/>
            <person name="Voegtly L."/>
            <person name="Shi R."/>
            <person name="Duckworth R."/>
            <person name="Johnson A."/>
            <person name="Loviza R."/>
            <person name="Walstead R."/>
            <person name="Shah Z."/>
            <person name="Kiflezghi M."/>
            <person name="Wade K."/>
            <person name="Ball S.L."/>
            <person name="Bradley K.W."/>
            <person name="Asai D.J."/>
            <person name="Bowman C.A."/>
            <person name="Russell D.A."/>
            <person name="Pope W.H."/>
            <person name="Jacobs-Sera D."/>
            <person name="Hendrix R.W."/>
            <person name="Hatfull G.F."/>
        </authorList>
    </citation>
    <scope>NUCLEOTIDE SEQUENCE</scope>
</reference>
<feature type="domain" description="Putative auto-transporter adhesin head GIN" evidence="3">
    <location>
        <begin position="33"/>
        <end position="215"/>
    </location>
</feature>